<dbReference type="EMBL" id="NMQI01000029">
    <property type="protein sequence ID" value="PMB48381.1"/>
    <property type="molecule type" value="Genomic_DNA"/>
</dbReference>
<dbReference type="InterPro" id="IPR004652">
    <property type="entry name" value="DusB-like"/>
</dbReference>
<feature type="domain" description="DUS-like FMN-binding" evidence="1">
    <location>
        <begin position="174"/>
        <end position="477"/>
    </location>
</feature>
<dbReference type="InterPro" id="IPR035587">
    <property type="entry name" value="DUS-like_FMN-bd"/>
</dbReference>
<dbReference type="Gene3D" id="1.10.1200.80">
    <property type="entry name" value="Putative flavin oxidoreducatase, domain 2"/>
    <property type="match status" value="1"/>
</dbReference>
<reference evidence="2 3" key="1">
    <citation type="submission" date="2017-07" db="EMBL/GenBank/DDBJ databases">
        <title>Genomes of Fischerella (Mastigocladus) sp. strains.</title>
        <authorList>
            <person name="Miller S.R."/>
        </authorList>
    </citation>
    <scope>NUCLEOTIDE SEQUENCE [LARGE SCALE GENOMIC DNA]</scope>
    <source>
        <strain evidence="2 3">CCMEE 5330</strain>
    </source>
</reference>
<organism evidence="2 3">
    <name type="scientific">Fischerella thermalis CCMEE 5330</name>
    <dbReference type="NCBI Taxonomy" id="2019670"/>
    <lineage>
        <taxon>Bacteria</taxon>
        <taxon>Bacillati</taxon>
        <taxon>Cyanobacteriota</taxon>
        <taxon>Cyanophyceae</taxon>
        <taxon>Nostocales</taxon>
        <taxon>Hapalosiphonaceae</taxon>
        <taxon>Fischerella</taxon>
    </lineage>
</organism>
<dbReference type="GO" id="GO:0003723">
    <property type="term" value="F:RNA binding"/>
    <property type="evidence" value="ECO:0007669"/>
    <property type="project" value="TreeGrafter"/>
</dbReference>
<gene>
    <name evidence="2" type="ORF">CEN41_01255</name>
</gene>
<dbReference type="InterPro" id="IPR024036">
    <property type="entry name" value="tRNA-dHydroUridine_Synthase_C"/>
</dbReference>
<dbReference type="Pfam" id="PF01207">
    <property type="entry name" value="Dus"/>
    <property type="match status" value="1"/>
</dbReference>
<dbReference type="GO" id="GO:0050660">
    <property type="term" value="F:flavin adenine dinucleotide binding"/>
    <property type="evidence" value="ECO:0007669"/>
    <property type="project" value="InterPro"/>
</dbReference>
<dbReference type="Proteomes" id="UP000234966">
    <property type="component" value="Unassembled WGS sequence"/>
</dbReference>
<comment type="caution">
    <text evidence="2">The sequence shown here is derived from an EMBL/GenBank/DDBJ whole genome shotgun (WGS) entry which is preliminary data.</text>
</comment>
<dbReference type="InterPro" id="IPR013785">
    <property type="entry name" value="Aldolase_TIM"/>
</dbReference>
<dbReference type="PANTHER" id="PTHR45846">
    <property type="entry name" value="TRNA-DIHYDROURIDINE(47) SYNTHASE [NAD(P)(+)]-LIKE"/>
    <property type="match status" value="1"/>
</dbReference>
<evidence type="ECO:0000313" key="2">
    <source>
        <dbReference type="EMBL" id="PMB48381.1"/>
    </source>
</evidence>
<dbReference type="GO" id="GO:0017150">
    <property type="term" value="F:tRNA dihydrouridine synthase activity"/>
    <property type="evidence" value="ECO:0007669"/>
    <property type="project" value="TreeGrafter"/>
</dbReference>
<protein>
    <submittedName>
        <fullName evidence="2">tRNA dihydrouridine synthase DusB</fullName>
    </submittedName>
</protein>
<name>A0A2N6MNN2_9CYAN</name>
<dbReference type="SUPFAM" id="SSF51395">
    <property type="entry name" value="FMN-linked oxidoreductases"/>
    <property type="match status" value="1"/>
</dbReference>
<dbReference type="CDD" id="cd02801">
    <property type="entry name" value="DUS_like_FMN"/>
    <property type="match status" value="1"/>
</dbReference>
<dbReference type="NCBIfam" id="TIGR00737">
    <property type="entry name" value="nifR3_yhdG"/>
    <property type="match status" value="1"/>
</dbReference>
<evidence type="ECO:0000259" key="1">
    <source>
        <dbReference type="Pfam" id="PF01207"/>
    </source>
</evidence>
<proteinExistence type="predicted"/>
<dbReference type="PANTHER" id="PTHR45846:SF1">
    <property type="entry name" value="TRNA-DIHYDROURIDINE(47) SYNTHASE [NAD(P)(+)]-LIKE"/>
    <property type="match status" value="1"/>
</dbReference>
<dbReference type="Gene3D" id="3.20.20.70">
    <property type="entry name" value="Aldolase class I"/>
    <property type="match status" value="1"/>
</dbReference>
<accession>A0A2N6MNN2</accession>
<evidence type="ECO:0000313" key="3">
    <source>
        <dbReference type="Proteomes" id="UP000234966"/>
    </source>
</evidence>
<sequence>MGSVLHHPARKSAATPLVDHPRRVGGAVCLRPSQHEDRRRLLHRLSDVLERDRAVFVLAAPCGVGRGAVHRRACGAVVCAHPLPLPEQGGGALAHVVDAGGAVAGAGAVSAQPTRAATGTHPHQRAFPAVVYGRQLHHRLARSHGEDEMTAPTAHPRFKPFSIDGILIDPPLTLAPMAGHTHYAFRSLVREQGGCGLVCTELISSEAFQNRGRYKQAVQRFDFYPHEFPVAVQLFGSDPYVMAEAAKIVVDHGAAIVDINMGCWVPKVAKKGAGAALLRDVCTATAVVEAVVKAVDVPVTVKVRSGFEDGVVTAIPFAKAAEQCGVKAIAVHARFAGQGHSGSADWEVIRRVKETVTSMPVIGNGDVLTPQDAARMLDETGCDGVMIGRGALGRPWIFQQVAHYLTTGEHLPEPTRPERAALALEHARRLVRTSIFREEACVLELRGQLSKYRLDEDGSVTLRNQIVRATTLAELEAILLPLIELAHAQG</sequence>
<dbReference type="AlphaFoldDB" id="A0A2N6MNN2"/>